<feature type="repeat" description="ANK" evidence="3">
    <location>
        <begin position="816"/>
        <end position="848"/>
    </location>
</feature>
<dbReference type="PANTHER" id="PTHR24123">
    <property type="entry name" value="ANKYRIN REPEAT-CONTAINING"/>
    <property type="match status" value="1"/>
</dbReference>
<feature type="repeat" description="ANK" evidence="3">
    <location>
        <begin position="886"/>
        <end position="918"/>
    </location>
</feature>
<dbReference type="PROSITE" id="PS50088">
    <property type="entry name" value="ANK_REPEAT"/>
    <property type="match status" value="9"/>
</dbReference>
<evidence type="ECO:0000256" key="1">
    <source>
        <dbReference type="ARBA" id="ARBA00022737"/>
    </source>
</evidence>
<feature type="repeat" description="ANK" evidence="3">
    <location>
        <begin position="333"/>
        <end position="365"/>
    </location>
</feature>
<keyword evidence="6" id="KW-1185">Reference proteome</keyword>
<accession>A0AAI8YTY3</accession>
<dbReference type="InterPro" id="IPR051165">
    <property type="entry name" value="Multifunctional_ANK_Repeat"/>
</dbReference>
<evidence type="ECO:0000256" key="4">
    <source>
        <dbReference type="SAM" id="MobiDB-lite"/>
    </source>
</evidence>
<protein>
    <submittedName>
        <fullName evidence="5">Vegetative incompatibility</fullName>
    </submittedName>
</protein>
<sequence>MRLLSYDSCDELQVSRDRADDDAPPYAILSHTWGADDEEITFADLTSDSYQSKVGYRKIEFSITCMYRWYRNARVCYVYLADVASADCQRDPEGDPADIGLDKLDSGFRRSRWFTRGWTLQELLAPKEVVFYSKEGDRLGTKKDLTDLLHEITGIPNRALTGEPLSNFSVDERMHWAQARSTKEPEDRAYCLLGIFNVCMSLRYGEGDDAFKRLRRKIDGPKLAQLDMRLNKASPIHRGIDEINQTLAQNSLVVPSFSLQLLDIVQDNHPLVSASIEGDLAALQDSLASRDASLLCSTATGWTPLHFAAAYGHIDTCRFLIAQGASLHATGVRGISALHLAAHFGHVRVFKLLVQAGIDPDESHEHGLNAIFEILSIGARCAPKNLAGFLKWLLHGQEQFPFDVDAKDNSHRGVLYHLANPPDMAESSRSLTVEQVSAIDYVLKSGARSDELDVYGDSLLHEACRDERMDLVDALLRGSCDINCQDERGYTALHYAVESGNLPLASMLTRKGALVDVGIGEGQDGIDDVSCWQGLEATPLSLATERDDLDMIRLLTQNGAHRKDNHVTSALYRALSYSRRDMVDYLLTHAKDRLDLRFAIIHAAKVYPEMIETFFNAGAPLDESGEDGWTALQKAARWGELKAVETLVKLGAELNEDSGGHGTALWLAVEEGHAGVVSVLLRAGAHIDLSIDDMLSHDNMPFFMLASPRGSREISDLVLSYIPDALDERDEDQPLHDEQYNSDDLACSASDQPLLDEQAACGEGDLDMVERLLEQGCDLDNHETCRALEAAIRHKHWQIATALVEAGVGLNYYGEYDSKPIIEAVDCANLPLVELMICHGADVNIQDEYGTTPLVQCLLYADPLTKGTMVRALLGGGARVDAVDDDGCTPLGLASSEGDLDAVIALVEGGANLDVPSRPRDSFDGRYMYWPPLASEVMEQYRTPLAWAARNGHESVVRYLFDSGADWRSLRKEPAVWYTHRLLMESAFPEAGRKVCRAKDGSPRTTSRARKDADHEPTLQTAFVDAEPEPQSRIQPTHNSSLDVARPKGKLGRAFAKLCGWLQTGYAHLQLARLEVATLTCVLFLLTLRQAFRHITNHGVQSLRLAVVAMLVGWFLAGWMNDKSVHSTG</sequence>
<dbReference type="Proteomes" id="UP001296104">
    <property type="component" value="Unassembled WGS sequence"/>
</dbReference>
<dbReference type="SMART" id="SM00248">
    <property type="entry name" value="ANK"/>
    <property type="match status" value="14"/>
</dbReference>
<evidence type="ECO:0000313" key="6">
    <source>
        <dbReference type="Proteomes" id="UP001296104"/>
    </source>
</evidence>
<dbReference type="InterPro" id="IPR036770">
    <property type="entry name" value="Ankyrin_rpt-contain_sf"/>
</dbReference>
<dbReference type="InterPro" id="IPR002110">
    <property type="entry name" value="Ankyrin_rpt"/>
</dbReference>
<dbReference type="SUPFAM" id="SSF48403">
    <property type="entry name" value="Ankyrin repeat"/>
    <property type="match status" value="3"/>
</dbReference>
<feature type="repeat" description="ANK" evidence="3">
    <location>
        <begin position="455"/>
        <end position="487"/>
    </location>
</feature>
<proteinExistence type="predicted"/>
<dbReference type="PROSITE" id="PS50297">
    <property type="entry name" value="ANK_REP_REGION"/>
    <property type="match status" value="7"/>
</dbReference>
<feature type="region of interest" description="Disordered" evidence="4">
    <location>
        <begin position="997"/>
        <end position="1016"/>
    </location>
</feature>
<keyword evidence="1" id="KW-0677">Repeat</keyword>
<feature type="repeat" description="ANK" evidence="3">
    <location>
        <begin position="660"/>
        <end position="692"/>
    </location>
</feature>
<evidence type="ECO:0000313" key="5">
    <source>
        <dbReference type="EMBL" id="CAK3868340.1"/>
    </source>
</evidence>
<comment type="caution">
    <text evidence="5">The sequence shown here is derived from an EMBL/GenBank/DDBJ whole genome shotgun (WGS) entry which is preliminary data.</text>
</comment>
<feature type="repeat" description="ANK" evidence="3">
    <location>
        <begin position="488"/>
        <end position="517"/>
    </location>
</feature>
<dbReference type="Gene3D" id="1.25.40.20">
    <property type="entry name" value="Ankyrin repeat-containing domain"/>
    <property type="match status" value="3"/>
</dbReference>
<dbReference type="EMBL" id="CAVMBE010000008">
    <property type="protein sequence ID" value="CAK3868340.1"/>
    <property type="molecule type" value="Genomic_DNA"/>
</dbReference>
<feature type="repeat" description="ANK" evidence="3">
    <location>
        <begin position="300"/>
        <end position="332"/>
    </location>
</feature>
<name>A0AAI8YTY3_9PEZI</name>
<keyword evidence="2 3" id="KW-0040">ANK repeat</keyword>
<dbReference type="PRINTS" id="PR01415">
    <property type="entry name" value="ANKYRIN"/>
</dbReference>
<dbReference type="Pfam" id="PF12796">
    <property type="entry name" value="Ank_2"/>
    <property type="match status" value="4"/>
</dbReference>
<evidence type="ECO:0000256" key="2">
    <source>
        <dbReference type="ARBA" id="ARBA00023043"/>
    </source>
</evidence>
<gene>
    <name evidence="5" type="ORF">LECACI_7A001938</name>
</gene>
<reference evidence="5" key="1">
    <citation type="submission" date="2023-11" db="EMBL/GenBank/DDBJ databases">
        <authorList>
            <person name="Alioto T."/>
            <person name="Alioto T."/>
            <person name="Gomez Garrido J."/>
        </authorList>
    </citation>
    <scope>NUCLEOTIDE SEQUENCE</scope>
</reference>
<evidence type="ECO:0000256" key="3">
    <source>
        <dbReference type="PROSITE-ProRule" id="PRU00023"/>
    </source>
</evidence>
<organism evidence="5 6">
    <name type="scientific">Lecanosticta acicola</name>
    <dbReference type="NCBI Taxonomy" id="111012"/>
    <lineage>
        <taxon>Eukaryota</taxon>
        <taxon>Fungi</taxon>
        <taxon>Dikarya</taxon>
        <taxon>Ascomycota</taxon>
        <taxon>Pezizomycotina</taxon>
        <taxon>Dothideomycetes</taxon>
        <taxon>Dothideomycetidae</taxon>
        <taxon>Mycosphaerellales</taxon>
        <taxon>Mycosphaerellaceae</taxon>
        <taxon>Lecanosticta</taxon>
    </lineage>
</organism>
<dbReference type="PANTHER" id="PTHR24123:SF33">
    <property type="entry name" value="PROTEIN HOS4"/>
    <property type="match status" value="1"/>
</dbReference>
<feature type="repeat" description="ANK" evidence="3">
    <location>
        <begin position="940"/>
        <end position="972"/>
    </location>
</feature>
<feature type="repeat" description="ANK" evidence="3">
    <location>
        <begin position="627"/>
        <end position="659"/>
    </location>
</feature>
<dbReference type="AlphaFoldDB" id="A0AAI8YTY3"/>